<comment type="caution">
    <text evidence="8">The sequence shown here is derived from an EMBL/GenBank/DDBJ whole genome shotgun (WGS) entry which is preliminary data.</text>
</comment>
<evidence type="ECO:0000259" key="7">
    <source>
        <dbReference type="PROSITE" id="PS50850"/>
    </source>
</evidence>
<dbReference type="GeneID" id="83211142"/>
<proteinExistence type="predicted"/>
<keyword evidence="2 6" id="KW-0812">Transmembrane</keyword>
<gene>
    <name evidence="8" type="ORF">O0I10_003729</name>
</gene>
<keyword evidence="9" id="KW-1185">Reference proteome</keyword>
<dbReference type="EMBL" id="JARTCD010000012">
    <property type="protein sequence ID" value="KAJ8660681.1"/>
    <property type="molecule type" value="Genomic_DNA"/>
</dbReference>
<dbReference type="GO" id="GO:0022857">
    <property type="term" value="F:transmembrane transporter activity"/>
    <property type="evidence" value="ECO:0007669"/>
    <property type="project" value="InterPro"/>
</dbReference>
<keyword evidence="4 6" id="KW-0472">Membrane</keyword>
<feature type="transmembrane region" description="Helical" evidence="6">
    <location>
        <begin position="350"/>
        <end position="371"/>
    </location>
</feature>
<dbReference type="Gene3D" id="1.20.1250.20">
    <property type="entry name" value="MFS general substrate transporter like domains"/>
    <property type="match status" value="1"/>
</dbReference>
<protein>
    <recommendedName>
        <fullName evidence="7">Major facilitator superfamily (MFS) profile domain-containing protein</fullName>
    </recommendedName>
</protein>
<dbReference type="GO" id="GO:0005886">
    <property type="term" value="C:plasma membrane"/>
    <property type="evidence" value="ECO:0007669"/>
    <property type="project" value="TreeGrafter"/>
</dbReference>
<feature type="transmembrane region" description="Helical" evidence="6">
    <location>
        <begin position="452"/>
        <end position="475"/>
    </location>
</feature>
<feature type="compositionally biased region" description="Basic and acidic residues" evidence="5">
    <location>
        <begin position="268"/>
        <end position="278"/>
    </location>
</feature>
<dbReference type="PANTHER" id="PTHR23502">
    <property type="entry name" value="MAJOR FACILITATOR SUPERFAMILY"/>
    <property type="match status" value="1"/>
</dbReference>
<evidence type="ECO:0000256" key="4">
    <source>
        <dbReference type="ARBA" id="ARBA00023136"/>
    </source>
</evidence>
<dbReference type="AlphaFoldDB" id="A0AAD7Y0Z5"/>
<evidence type="ECO:0000256" key="2">
    <source>
        <dbReference type="ARBA" id="ARBA00022692"/>
    </source>
</evidence>
<feature type="transmembrane region" description="Helical" evidence="6">
    <location>
        <begin position="166"/>
        <end position="187"/>
    </location>
</feature>
<sequence length="532" mass="57505">MAINESRLKRELKARFLIRPPVDEDPRLLRSSMKGFVLVVLALTAASAGFSSTIYFPGIPDITSDLQAPPIATTLTAALFILSMGIAPVIWASISDYYRLRRVLFILSMLIFSLASLGCALMTNIWGLVVLRCVQAIGASCGQSVGSGVIADLYEIERRGAAFGKYFFGVFIGPLTGPIIGGFLIMSPLSWRATFWFCVAFGLTVITMVMAAYPETYREDAKFDLAITNEKEGAQQQKQQQRHNGNMDPDDGASTATTGSNTVSVHAPDNHVKDDKSKGATTIDMKASPLAKKEKRKPINPIRPFLMLRHPHVLLVAIIQGVAFGCMFAVETIIPDLFETNFGFSSWQTGLSYLGAGVGNLSGAIVTNLLSDRLLLRARAKRDGRHKIEDRLTINLWPCGLILMPFGILLFGWGIGSGMTYWTGIVGFGIQNLGMNQVMASTSAYLVDATPGYGASVTAAATLVRMILACAFTLAANPMVAAIGPGWTSVFLAGLTYASVIALLVLKVFGHRMRKAAGFEQPAERQQEQDAA</sequence>
<organism evidence="8 9">
    <name type="scientific">Lichtheimia ornata</name>
    <dbReference type="NCBI Taxonomy" id="688661"/>
    <lineage>
        <taxon>Eukaryota</taxon>
        <taxon>Fungi</taxon>
        <taxon>Fungi incertae sedis</taxon>
        <taxon>Mucoromycota</taxon>
        <taxon>Mucoromycotina</taxon>
        <taxon>Mucoromycetes</taxon>
        <taxon>Mucorales</taxon>
        <taxon>Lichtheimiaceae</taxon>
        <taxon>Lichtheimia</taxon>
    </lineage>
</organism>
<dbReference type="RefSeq" id="XP_058345594.1">
    <property type="nucleotide sequence ID" value="XM_058483796.1"/>
</dbReference>
<evidence type="ECO:0000256" key="6">
    <source>
        <dbReference type="SAM" id="Phobius"/>
    </source>
</evidence>
<feature type="transmembrane region" description="Helical" evidence="6">
    <location>
        <begin position="421"/>
        <end position="440"/>
    </location>
</feature>
<dbReference type="InterPro" id="IPR036259">
    <property type="entry name" value="MFS_trans_sf"/>
</dbReference>
<feature type="transmembrane region" description="Helical" evidence="6">
    <location>
        <begin position="313"/>
        <end position="330"/>
    </location>
</feature>
<keyword evidence="3 6" id="KW-1133">Transmembrane helix</keyword>
<feature type="domain" description="Major facilitator superfamily (MFS) profile" evidence="7">
    <location>
        <begin position="37"/>
        <end position="513"/>
    </location>
</feature>
<dbReference type="PROSITE" id="PS50850">
    <property type="entry name" value="MFS"/>
    <property type="match status" value="1"/>
</dbReference>
<dbReference type="PANTHER" id="PTHR23502:SF5">
    <property type="entry name" value="QUINIDINE RESISTANCE PROTEIN 3"/>
    <property type="match status" value="1"/>
</dbReference>
<evidence type="ECO:0000256" key="3">
    <source>
        <dbReference type="ARBA" id="ARBA00022989"/>
    </source>
</evidence>
<feature type="transmembrane region" description="Helical" evidence="6">
    <location>
        <begin position="103"/>
        <end position="123"/>
    </location>
</feature>
<dbReference type="InterPro" id="IPR011701">
    <property type="entry name" value="MFS"/>
</dbReference>
<feature type="compositionally biased region" description="Polar residues" evidence="5">
    <location>
        <begin position="254"/>
        <end position="264"/>
    </location>
</feature>
<evidence type="ECO:0000313" key="8">
    <source>
        <dbReference type="EMBL" id="KAJ8660681.1"/>
    </source>
</evidence>
<feature type="transmembrane region" description="Helical" evidence="6">
    <location>
        <begin position="129"/>
        <end position="154"/>
    </location>
</feature>
<feature type="transmembrane region" description="Helical" evidence="6">
    <location>
        <begin position="392"/>
        <end position="415"/>
    </location>
</feature>
<dbReference type="InterPro" id="IPR020846">
    <property type="entry name" value="MFS_dom"/>
</dbReference>
<feature type="transmembrane region" description="Helical" evidence="6">
    <location>
        <begin position="487"/>
        <end position="506"/>
    </location>
</feature>
<dbReference type="Gene3D" id="1.20.1720.10">
    <property type="entry name" value="Multidrug resistance protein D"/>
    <property type="match status" value="1"/>
</dbReference>
<evidence type="ECO:0000256" key="5">
    <source>
        <dbReference type="SAM" id="MobiDB-lite"/>
    </source>
</evidence>
<dbReference type="SUPFAM" id="SSF103473">
    <property type="entry name" value="MFS general substrate transporter"/>
    <property type="match status" value="1"/>
</dbReference>
<feature type="transmembrane region" description="Helical" evidence="6">
    <location>
        <begin position="193"/>
        <end position="213"/>
    </location>
</feature>
<dbReference type="Proteomes" id="UP001234581">
    <property type="component" value="Unassembled WGS sequence"/>
</dbReference>
<feature type="transmembrane region" description="Helical" evidence="6">
    <location>
        <begin position="36"/>
        <end position="59"/>
    </location>
</feature>
<accession>A0AAD7Y0Z5</accession>
<comment type="subcellular location">
    <subcellularLocation>
        <location evidence="1">Membrane</location>
        <topology evidence="1">Multi-pass membrane protein</topology>
    </subcellularLocation>
</comment>
<feature type="region of interest" description="Disordered" evidence="5">
    <location>
        <begin position="231"/>
        <end position="295"/>
    </location>
</feature>
<reference evidence="8 9" key="1">
    <citation type="submission" date="2023-03" db="EMBL/GenBank/DDBJ databases">
        <title>Genome sequence of Lichtheimia ornata CBS 291.66.</title>
        <authorList>
            <person name="Mohabir J.T."/>
            <person name="Shea T.P."/>
            <person name="Kurbessoian T."/>
            <person name="Berby B."/>
            <person name="Fontaine J."/>
            <person name="Livny J."/>
            <person name="Gnirke A."/>
            <person name="Stajich J.E."/>
            <person name="Cuomo C.A."/>
        </authorList>
    </citation>
    <scope>NUCLEOTIDE SEQUENCE [LARGE SCALE GENOMIC DNA]</scope>
    <source>
        <strain evidence="8">CBS 291.66</strain>
    </source>
</reference>
<dbReference type="Pfam" id="PF07690">
    <property type="entry name" value="MFS_1"/>
    <property type="match status" value="1"/>
</dbReference>
<name>A0AAD7Y0Z5_9FUNG</name>
<evidence type="ECO:0000313" key="9">
    <source>
        <dbReference type="Proteomes" id="UP001234581"/>
    </source>
</evidence>
<feature type="transmembrane region" description="Helical" evidence="6">
    <location>
        <begin position="71"/>
        <end position="91"/>
    </location>
</feature>
<evidence type="ECO:0000256" key="1">
    <source>
        <dbReference type="ARBA" id="ARBA00004141"/>
    </source>
</evidence>